<organism evidence="2">
    <name type="scientific">Naegleria gruberi</name>
    <name type="common">Amoeba</name>
    <dbReference type="NCBI Taxonomy" id="5762"/>
    <lineage>
        <taxon>Eukaryota</taxon>
        <taxon>Discoba</taxon>
        <taxon>Heterolobosea</taxon>
        <taxon>Tetramitia</taxon>
        <taxon>Eutetramitia</taxon>
        <taxon>Vahlkampfiidae</taxon>
        <taxon>Naegleria</taxon>
    </lineage>
</organism>
<sequence>MSSSNTQTKIFNISGINTTLTVTFATPFHNLRMNTLIIEISHFRLHYHGAYSCCCCDEQVSDRGPIIPEGLPVNVLQKLSTKSCKSVGTAIKQQKQLNLKYKNIGKNMGKKAKFVAILIKILNEEDDTELGEFYLTLRIVKKLKFEGKEQRGYTSRDLCHVSDLFNVDSNRFIALCLVELELN</sequence>
<keyword evidence="2" id="KW-1185">Reference proteome</keyword>
<accession>D2V4V3</accession>
<dbReference type="GeneID" id="8849617"/>
<evidence type="ECO:0000313" key="1">
    <source>
        <dbReference type="EMBL" id="EFC48168.1"/>
    </source>
</evidence>
<dbReference type="InParanoid" id="D2V4V3"/>
<proteinExistence type="predicted"/>
<dbReference type="KEGG" id="ngr:NAEGRDRAFT_63918"/>
<protein>
    <submittedName>
        <fullName evidence="1">Predicted protein</fullName>
    </submittedName>
</protein>
<dbReference type="Proteomes" id="UP000006671">
    <property type="component" value="Unassembled WGS sequence"/>
</dbReference>
<evidence type="ECO:0000313" key="2">
    <source>
        <dbReference type="Proteomes" id="UP000006671"/>
    </source>
</evidence>
<reference evidence="1 2" key="1">
    <citation type="journal article" date="2010" name="Cell">
        <title>The genome of Naegleria gruberi illuminates early eukaryotic versatility.</title>
        <authorList>
            <person name="Fritz-Laylin L.K."/>
            <person name="Prochnik S.E."/>
            <person name="Ginger M.L."/>
            <person name="Dacks J.B."/>
            <person name="Carpenter M.L."/>
            <person name="Field M.C."/>
            <person name="Kuo A."/>
            <person name="Paredez A."/>
            <person name="Chapman J."/>
            <person name="Pham J."/>
            <person name="Shu S."/>
            <person name="Neupane R."/>
            <person name="Cipriano M."/>
            <person name="Mancuso J."/>
            <person name="Tu H."/>
            <person name="Salamov A."/>
            <person name="Lindquist E."/>
            <person name="Shapiro H."/>
            <person name="Lucas S."/>
            <person name="Grigoriev I.V."/>
            <person name="Cande W.Z."/>
            <person name="Fulton C."/>
            <person name="Rokhsar D.S."/>
            <person name="Dawson S.C."/>
        </authorList>
    </citation>
    <scope>NUCLEOTIDE SEQUENCE [LARGE SCALE GENOMIC DNA]</scope>
    <source>
        <strain evidence="1 2">NEG-M</strain>
    </source>
</reference>
<dbReference type="EMBL" id="GG738852">
    <property type="protein sequence ID" value="EFC48168.1"/>
    <property type="molecule type" value="Genomic_DNA"/>
</dbReference>
<dbReference type="VEuPathDB" id="AmoebaDB:NAEGRDRAFT_63918"/>
<dbReference type="RefSeq" id="XP_002680912.1">
    <property type="nucleotide sequence ID" value="XM_002680866.1"/>
</dbReference>
<dbReference type="AlphaFoldDB" id="D2V4V3"/>
<gene>
    <name evidence="1" type="ORF">NAEGRDRAFT_63918</name>
</gene>
<name>D2V4V3_NAEGR</name>